<dbReference type="AlphaFoldDB" id="A0A1G9BJF9"/>
<evidence type="ECO:0000256" key="3">
    <source>
        <dbReference type="ARBA" id="ARBA00022448"/>
    </source>
</evidence>
<keyword evidence="4 7" id="KW-0812">Transmembrane</keyword>
<comment type="subcellular location">
    <subcellularLocation>
        <location evidence="1">Membrane</location>
        <topology evidence="1">Multi-pass membrane protein</topology>
    </subcellularLocation>
</comment>
<dbReference type="NCBIfam" id="TIGR00056">
    <property type="entry name" value="MlaE family lipid ABC transporter permease subunit"/>
    <property type="match status" value="1"/>
</dbReference>
<evidence type="ECO:0000256" key="1">
    <source>
        <dbReference type="ARBA" id="ARBA00004141"/>
    </source>
</evidence>
<name>A0A1G9BJF9_9BACT</name>
<dbReference type="PANTHER" id="PTHR30188">
    <property type="entry name" value="ABC TRANSPORTER PERMEASE PROTEIN-RELATED"/>
    <property type="match status" value="1"/>
</dbReference>
<dbReference type="InterPro" id="IPR030802">
    <property type="entry name" value="Permease_MalE"/>
</dbReference>
<dbReference type="Pfam" id="PF02405">
    <property type="entry name" value="MlaE"/>
    <property type="match status" value="1"/>
</dbReference>
<evidence type="ECO:0000256" key="5">
    <source>
        <dbReference type="ARBA" id="ARBA00022989"/>
    </source>
</evidence>
<accession>A0A1G9BJF9</accession>
<organism evidence="8 9">
    <name type="scientific">Maridesulfovibrio ferrireducens</name>
    <dbReference type="NCBI Taxonomy" id="246191"/>
    <lineage>
        <taxon>Bacteria</taxon>
        <taxon>Pseudomonadati</taxon>
        <taxon>Thermodesulfobacteriota</taxon>
        <taxon>Desulfovibrionia</taxon>
        <taxon>Desulfovibrionales</taxon>
        <taxon>Desulfovibrionaceae</taxon>
        <taxon>Maridesulfovibrio</taxon>
    </lineage>
</organism>
<keyword evidence="6 7" id="KW-0472">Membrane</keyword>
<protein>
    <submittedName>
        <fullName evidence="8">Phospholipid/cholesterol/gamma-HCH transport system permease protein</fullName>
    </submittedName>
</protein>
<dbReference type="STRING" id="246191.SAMN05660337_0316"/>
<feature type="transmembrane region" description="Helical" evidence="7">
    <location>
        <begin position="242"/>
        <end position="265"/>
    </location>
</feature>
<evidence type="ECO:0000256" key="7">
    <source>
        <dbReference type="RuleBase" id="RU362044"/>
    </source>
</evidence>
<evidence type="ECO:0000256" key="4">
    <source>
        <dbReference type="ARBA" id="ARBA00022692"/>
    </source>
</evidence>
<reference evidence="9" key="1">
    <citation type="submission" date="2016-10" db="EMBL/GenBank/DDBJ databases">
        <authorList>
            <person name="Varghese N."/>
            <person name="Submissions S."/>
        </authorList>
    </citation>
    <scope>NUCLEOTIDE SEQUENCE [LARGE SCALE GENOMIC DNA]</scope>
    <source>
        <strain evidence="9">DSM 16995</strain>
    </source>
</reference>
<keyword evidence="3" id="KW-0813">Transport</keyword>
<dbReference type="PANTHER" id="PTHR30188:SF4">
    <property type="entry name" value="PROTEIN TRIGALACTOSYLDIACYLGLYCEROL 1, CHLOROPLASTIC"/>
    <property type="match status" value="1"/>
</dbReference>
<keyword evidence="9" id="KW-1185">Reference proteome</keyword>
<dbReference type="InterPro" id="IPR003453">
    <property type="entry name" value="ABC_MlaE_roteobac"/>
</dbReference>
<evidence type="ECO:0000313" key="8">
    <source>
        <dbReference type="EMBL" id="SDK39591.1"/>
    </source>
</evidence>
<feature type="transmembrane region" description="Helical" evidence="7">
    <location>
        <begin position="20"/>
        <end position="44"/>
    </location>
</feature>
<feature type="transmembrane region" description="Helical" evidence="7">
    <location>
        <begin position="56"/>
        <end position="81"/>
    </location>
</feature>
<evidence type="ECO:0000256" key="6">
    <source>
        <dbReference type="ARBA" id="ARBA00023136"/>
    </source>
</evidence>
<dbReference type="GO" id="GO:0005548">
    <property type="term" value="F:phospholipid transporter activity"/>
    <property type="evidence" value="ECO:0007669"/>
    <property type="project" value="TreeGrafter"/>
</dbReference>
<feature type="transmembrane region" description="Helical" evidence="7">
    <location>
        <begin position="163"/>
        <end position="186"/>
    </location>
</feature>
<evidence type="ECO:0000313" key="9">
    <source>
        <dbReference type="Proteomes" id="UP000199053"/>
    </source>
</evidence>
<comment type="similarity">
    <text evidence="2 7">Belongs to the MlaE permease family.</text>
</comment>
<evidence type="ECO:0000256" key="2">
    <source>
        <dbReference type="ARBA" id="ARBA00007556"/>
    </source>
</evidence>
<gene>
    <name evidence="8" type="ORF">SAMN05660337_0316</name>
</gene>
<dbReference type="EMBL" id="FNGA01000001">
    <property type="protein sequence ID" value="SDK39591.1"/>
    <property type="molecule type" value="Genomic_DNA"/>
</dbReference>
<feature type="transmembrane region" description="Helical" evidence="7">
    <location>
        <begin position="206"/>
        <end position="230"/>
    </location>
</feature>
<proteinExistence type="inferred from homology"/>
<dbReference type="Proteomes" id="UP000199053">
    <property type="component" value="Unassembled WGS sequence"/>
</dbReference>
<sequence>MPHFASDKLIMQPFALVGRISLNILGEAGAMCIFLFETILHVFSSLSIFPKIIKELYFIGVRSITVISLIGVFTGMVIGLQTYYALSKFGSEGFLGAAVALSLVRELGPVLTAIMLTGRAGSSMTAEIGVMRISEQIDALELMDINPINYLVSPKLIASLISFPILTALFDLIGIVGGYITGVALLGGNSGVYFHRVYTSLSWEDISAGFAKSLVFAVLVCTVCCFQGYFTHFRKDGKGPEGVSQATTSAVVMSCVMVLVSDYILTSLLF</sequence>
<dbReference type="RefSeq" id="WP_092157571.1">
    <property type="nucleotide sequence ID" value="NZ_FNGA01000001.1"/>
</dbReference>
<dbReference type="GO" id="GO:0043190">
    <property type="term" value="C:ATP-binding cassette (ABC) transporter complex"/>
    <property type="evidence" value="ECO:0007669"/>
    <property type="project" value="InterPro"/>
</dbReference>
<feature type="transmembrane region" description="Helical" evidence="7">
    <location>
        <begin position="93"/>
        <end position="116"/>
    </location>
</feature>
<keyword evidence="5 7" id="KW-1133">Transmembrane helix</keyword>
<dbReference type="OrthoDB" id="9805022at2"/>